<evidence type="ECO:0000256" key="19">
    <source>
        <dbReference type="SAM" id="MobiDB-lite"/>
    </source>
</evidence>
<protein>
    <recommendedName>
        <fullName evidence="18">Thiol:disulfide interchange protein DsbD</fullName>
        <ecNumber evidence="18">1.8.1.8</ecNumber>
    </recommendedName>
    <alternativeName>
        <fullName evidence="18">Protein-disulfide reductase</fullName>
        <shortName evidence="18">Disulfide reductase</shortName>
    </alternativeName>
</protein>
<evidence type="ECO:0000256" key="10">
    <source>
        <dbReference type="ARBA" id="ARBA00022989"/>
    </source>
</evidence>
<dbReference type="Pfam" id="PF13899">
    <property type="entry name" value="Thioredoxin_7"/>
    <property type="match status" value="1"/>
</dbReference>
<evidence type="ECO:0000256" key="7">
    <source>
        <dbReference type="ARBA" id="ARBA00022729"/>
    </source>
</evidence>
<dbReference type="Pfam" id="PF11412">
    <property type="entry name" value="DsbD_N"/>
    <property type="match status" value="1"/>
</dbReference>
<evidence type="ECO:0000256" key="3">
    <source>
        <dbReference type="ARBA" id="ARBA00022448"/>
    </source>
</evidence>
<dbReference type="Gene3D" id="3.40.30.10">
    <property type="entry name" value="Glutaredoxin"/>
    <property type="match status" value="1"/>
</dbReference>
<accession>A0A3N7HWI9</accession>
<feature type="transmembrane region" description="Helical" evidence="18">
    <location>
        <begin position="290"/>
        <end position="313"/>
    </location>
</feature>
<feature type="signal peptide" evidence="18">
    <location>
        <begin position="1"/>
        <end position="29"/>
    </location>
</feature>
<evidence type="ECO:0000256" key="9">
    <source>
        <dbReference type="ARBA" id="ARBA00022982"/>
    </source>
</evidence>
<dbReference type="GO" id="GO:0017004">
    <property type="term" value="P:cytochrome complex assembly"/>
    <property type="evidence" value="ECO:0007669"/>
    <property type="project" value="UniProtKB-UniRule"/>
</dbReference>
<feature type="domain" description="Thioredoxin" evidence="20">
    <location>
        <begin position="495"/>
        <end position="625"/>
    </location>
</feature>
<evidence type="ECO:0000313" key="22">
    <source>
        <dbReference type="Proteomes" id="UP000267464"/>
    </source>
</evidence>
<feature type="disulfide bond" description="Redox-active" evidence="18">
    <location>
        <begin position="127"/>
        <end position="133"/>
    </location>
</feature>
<evidence type="ECO:0000256" key="14">
    <source>
        <dbReference type="ARBA" id="ARBA00023157"/>
    </source>
</evidence>
<keyword evidence="8 18" id="KW-0201">Cytochrome c-type biogenesis</keyword>
<keyword evidence="13 18" id="KW-0472">Membrane</keyword>
<comment type="function">
    <text evidence="18">Required to facilitate the formation of correct disulfide bonds in some periplasmic proteins and for the assembly of the periplasmic c-type cytochromes. Acts by transferring electrons from cytoplasmic thioredoxin to the periplasm. This transfer involves a cascade of disulfide bond formation and reduction steps.</text>
</comment>
<comment type="catalytic activity">
    <reaction evidence="17 18">
        <text>[protein]-dithiol + NADP(+) = [protein]-disulfide + NADPH + H(+)</text>
        <dbReference type="Rhea" id="RHEA:18753"/>
        <dbReference type="Rhea" id="RHEA-COMP:10593"/>
        <dbReference type="Rhea" id="RHEA-COMP:10594"/>
        <dbReference type="ChEBI" id="CHEBI:15378"/>
        <dbReference type="ChEBI" id="CHEBI:29950"/>
        <dbReference type="ChEBI" id="CHEBI:50058"/>
        <dbReference type="ChEBI" id="CHEBI:57783"/>
        <dbReference type="ChEBI" id="CHEBI:58349"/>
        <dbReference type="EC" id="1.8.1.8"/>
    </reaction>
</comment>
<evidence type="ECO:0000256" key="1">
    <source>
        <dbReference type="ARBA" id="ARBA00004429"/>
    </source>
</evidence>
<keyword evidence="9 18" id="KW-0249">Electron transport</keyword>
<keyword evidence="6 18" id="KW-0812">Transmembrane</keyword>
<comment type="similarity">
    <text evidence="2 18">Belongs to the thioredoxin family. DsbD subfamily.</text>
</comment>
<keyword evidence="4 18" id="KW-1003">Cell membrane</keyword>
<feature type="transmembrane region" description="Helical" evidence="18">
    <location>
        <begin position="334"/>
        <end position="363"/>
    </location>
</feature>
<feature type="transmembrane region" description="Helical" evidence="18">
    <location>
        <begin position="253"/>
        <end position="278"/>
    </location>
</feature>
<dbReference type="SUPFAM" id="SSF52833">
    <property type="entry name" value="Thioredoxin-like"/>
    <property type="match status" value="1"/>
</dbReference>
<feature type="chain" id="PRO_5018342166" description="Thiol:disulfide interchange protein DsbD" evidence="18">
    <location>
        <begin position="30"/>
        <end position="628"/>
    </location>
</feature>
<reference evidence="21 22" key="2">
    <citation type="submission" date="2018-12" db="EMBL/GenBank/DDBJ databases">
        <title>Rhizobacter gummiphilus sp. nov., a rubber-degrading bacterium isolated from the soil of a botanical garden in Japan.</title>
        <authorList>
            <person name="Shunsuke S.S."/>
        </authorList>
    </citation>
    <scope>NUCLEOTIDE SEQUENCE [LARGE SCALE GENOMIC DNA]</scope>
    <source>
        <strain evidence="21 22">S-16</strain>
    </source>
</reference>
<dbReference type="InterPro" id="IPR013766">
    <property type="entry name" value="Thioredoxin_domain"/>
</dbReference>
<dbReference type="NCBIfam" id="NF001419">
    <property type="entry name" value="PRK00293.1"/>
    <property type="match status" value="1"/>
</dbReference>
<gene>
    <name evidence="18 21" type="primary">dsbD</name>
    <name evidence="21" type="ORF">DZC73_06880</name>
</gene>
<evidence type="ECO:0000256" key="6">
    <source>
        <dbReference type="ARBA" id="ARBA00022692"/>
    </source>
</evidence>
<dbReference type="SUPFAM" id="SSF74863">
    <property type="entry name" value="Thiol:disulfide interchange protein DsbD, N-terminal domain (DsbD-alpha)"/>
    <property type="match status" value="1"/>
</dbReference>
<dbReference type="PROSITE" id="PS00194">
    <property type="entry name" value="THIOREDOXIN_1"/>
    <property type="match status" value="1"/>
</dbReference>
<comment type="caution">
    <text evidence="21">The sequence shown here is derived from an EMBL/GenBank/DDBJ whole genome shotgun (WGS) entry which is preliminary data.</text>
</comment>
<feature type="region of interest" description="Disordered" evidence="19">
    <location>
        <begin position="165"/>
        <end position="191"/>
    </location>
</feature>
<evidence type="ECO:0000256" key="15">
    <source>
        <dbReference type="ARBA" id="ARBA00023284"/>
    </source>
</evidence>
<evidence type="ECO:0000256" key="17">
    <source>
        <dbReference type="ARBA" id="ARBA00047804"/>
    </source>
</evidence>
<dbReference type="InterPro" id="IPR022910">
    <property type="entry name" value="Thiol_diS_interchange_DbsD"/>
</dbReference>
<evidence type="ECO:0000256" key="18">
    <source>
        <dbReference type="HAMAP-Rule" id="MF_00399"/>
    </source>
</evidence>
<comment type="catalytic activity">
    <reaction evidence="16 18">
        <text>[protein]-dithiol + NAD(+) = [protein]-disulfide + NADH + H(+)</text>
        <dbReference type="Rhea" id="RHEA:18749"/>
        <dbReference type="Rhea" id="RHEA-COMP:10593"/>
        <dbReference type="Rhea" id="RHEA-COMP:10594"/>
        <dbReference type="ChEBI" id="CHEBI:15378"/>
        <dbReference type="ChEBI" id="CHEBI:29950"/>
        <dbReference type="ChEBI" id="CHEBI:50058"/>
        <dbReference type="ChEBI" id="CHEBI:57540"/>
        <dbReference type="ChEBI" id="CHEBI:57945"/>
        <dbReference type="EC" id="1.8.1.8"/>
    </reaction>
</comment>
<name>A0A3N7HWI9_9BURK</name>
<dbReference type="Pfam" id="PF02683">
    <property type="entry name" value="DsbD_TM"/>
    <property type="match status" value="1"/>
</dbReference>
<dbReference type="PANTHER" id="PTHR32234:SF0">
    <property type="entry name" value="THIOL:DISULFIDE INTERCHANGE PROTEIN DSBD"/>
    <property type="match status" value="1"/>
</dbReference>
<feature type="transmembrane region" description="Helical" evidence="18">
    <location>
        <begin position="375"/>
        <end position="399"/>
    </location>
</feature>
<proteinExistence type="inferred from homology"/>
<dbReference type="InterPro" id="IPR017937">
    <property type="entry name" value="Thioredoxin_CS"/>
</dbReference>
<dbReference type="Gene3D" id="2.60.40.1250">
    <property type="entry name" value="Thiol:disulfide interchange protein DsbD, N-terminal domain"/>
    <property type="match status" value="1"/>
</dbReference>
<dbReference type="GO" id="GO:0047134">
    <property type="term" value="F:protein-disulfide reductase [NAD(P)H] activity"/>
    <property type="evidence" value="ECO:0007669"/>
    <property type="project" value="UniProtKB-UniRule"/>
</dbReference>
<dbReference type="InterPro" id="IPR036249">
    <property type="entry name" value="Thioredoxin-like_sf"/>
</dbReference>
<evidence type="ECO:0000256" key="13">
    <source>
        <dbReference type="ARBA" id="ARBA00023136"/>
    </source>
</evidence>
<dbReference type="OrthoDB" id="9811036at2"/>
<evidence type="ECO:0000256" key="5">
    <source>
        <dbReference type="ARBA" id="ARBA00022519"/>
    </source>
</evidence>
<feature type="transmembrane region" description="Helical" evidence="18">
    <location>
        <begin position="214"/>
        <end position="241"/>
    </location>
</feature>
<sequence precursor="true">MRVKLVRWQSWVFAALGVLALLAGVQARAEDDFLDPEVAFKGSVRAQDAKTVEIIFDIAPGYYLYREQFKFAATGASIGAPVFPPGKVKFDETFQKNVETHRGLLRITVPVEQAKNPFRVAVNYQGCADKGLCYPPAQMRADVSLAGFGGDGTARVLPGREIPIPGASTDVSPPASMSVPATGAKASQESSVADEGDGIETVLRSGGFWKTVGVFFLAGIALSLTPCVLPMVPILSSIIVGQGGGTGQHRGRSFTLSVGYSLGMAVVYTALGVAAGLAGNGLAAYLQNPWVLGTFALMLVVLSLSMFGVYELQLPTRFTSSLNETSQRLPGGRFAGVFAMGGLSALIVSPCVAAPLAAALVFIGQTRDVVLGGTALFALSVGMSVPLLLVGASAGALLPKVGAWMNEVKRVFGLVLIGVALYVIQPVLPTSVAIALLGVLLLGAAYVVLGAGKRDGSSTGTGRKIAAALVGLVGVAQLGSGLAGGTDPLRPLSVFTPNKAAAERVASALPFETVRSVAELDAKLAQARSSNRVAMLDFYADWCVSCKEMEHLTFTDTKVAAKLANAMLLKADVTHNNADDRELLKRFQLFGPPGTIFFDAQGKELVRPRVIGFQNVEKFIDTLNKAGL</sequence>
<dbReference type="PROSITE" id="PS51352">
    <property type="entry name" value="THIOREDOXIN_2"/>
    <property type="match status" value="1"/>
</dbReference>
<keyword evidence="11 18" id="KW-0560">Oxidoreductase</keyword>
<evidence type="ECO:0000256" key="11">
    <source>
        <dbReference type="ARBA" id="ARBA00023002"/>
    </source>
</evidence>
<dbReference type="InterPro" id="IPR028250">
    <property type="entry name" value="DsbDN"/>
</dbReference>
<dbReference type="Proteomes" id="UP000267464">
    <property type="component" value="Unassembled WGS sequence"/>
</dbReference>
<dbReference type="GO" id="GO:0005886">
    <property type="term" value="C:plasma membrane"/>
    <property type="evidence" value="ECO:0007669"/>
    <property type="project" value="UniProtKB-SubCell"/>
</dbReference>
<feature type="disulfide bond" description="Redox-active" evidence="18">
    <location>
        <begin position="543"/>
        <end position="546"/>
    </location>
</feature>
<dbReference type="PANTHER" id="PTHR32234">
    <property type="entry name" value="THIOL:DISULFIDE INTERCHANGE PROTEIN DSBD"/>
    <property type="match status" value="1"/>
</dbReference>
<evidence type="ECO:0000256" key="2">
    <source>
        <dbReference type="ARBA" id="ARBA00007241"/>
    </source>
</evidence>
<feature type="transmembrane region" description="Helical" evidence="18">
    <location>
        <begin position="411"/>
        <end position="428"/>
    </location>
</feature>
<evidence type="ECO:0000313" key="21">
    <source>
        <dbReference type="EMBL" id="RQP26714.1"/>
    </source>
</evidence>
<dbReference type="CDD" id="cd02953">
    <property type="entry name" value="DsbDgamma"/>
    <property type="match status" value="1"/>
</dbReference>
<dbReference type="EC" id="1.8.1.8" evidence="18"/>
<dbReference type="InterPro" id="IPR003834">
    <property type="entry name" value="Cyt_c_assmbl_TM_dom"/>
</dbReference>
<dbReference type="EMBL" id="QUSW01000001">
    <property type="protein sequence ID" value="RQP26714.1"/>
    <property type="molecule type" value="Genomic_DNA"/>
</dbReference>
<reference evidence="21 22" key="1">
    <citation type="submission" date="2018-08" db="EMBL/GenBank/DDBJ databases">
        <authorList>
            <person name="Khan S.A."/>
            <person name="Jeon C.O."/>
            <person name="Chun B.H."/>
            <person name="Jeong S.E."/>
        </authorList>
    </citation>
    <scope>NUCLEOTIDE SEQUENCE [LARGE SCALE GENOMIC DNA]</scope>
    <source>
        <strain evidence="21 22">S-16</strain>
    </source>
</reference>
<dbReference type="HAMAP" id="MF_00399">
    <property type="entry name" value="DbsD"/>
    <property type="match status" value="1"/>
</dbReference>
<keyword evidence="15 18" id="KW-0676">Redox-active center</keyword>
<dbReference type="InterPro" id="IPR035671">
    <property type="entry name" value="DsbD_gamma"/>
</dbReference>
<comment type="subcellular location">
    <subcellularLocation>
        <location evidence="1 18">Cell inner membrane</location>
        <topology evidence="1 18">Multi-pass membrane protein</topology>
    </subcellularLocation>
</comment>
<dbReference type="GO" id="GO:0009055">
    <property type="term" value="F:electron transfer activity"/>
    <property type="evidence" value="ECO:0007669"/>
    <property type="project" value="UniProtKB-UniRule"/>
</dbReference>
<comment type="caution">
    <text evidence="18">Lacks conserved residue(s) required for the propagation of feature annotation.</text>
</comment>
<feature type="transmembrane region" description="Helical" evidence="18">
    <location>
        <begin position="464"/>
        <end position="483"/>
    </location>
</feature>
<feature type="transmembrane region" description="Helical" evidence="18">
    <location>
        <begin position="434"/>
        <end position="452"/>
    </location>
</feature>
<evidence type="ECO:0000256" key="12">
    <source>
        <dbReference type="ARBA" id="ARBA00023027"/>
    </source>
</evidence>
<dbReference type="GO" id="GO:0045454">
    <property type="term" value="P:cell redox homeostasis"/>
    <property type="evidence" value="ECO:0007669"/>
    <property type="project" value="TreeGrafter"/>
</dbReference>
<organism evidence="21 22">
    <name type="scientific">Piscinibacter terrae</name>
    <dbReference type="NCBI Taxonomy" id="2496871"/>
    <lineage>
        <taxon>Bacteria</taxon>
        <taxon>Pseudomonadati</taxon>
        <taxon>Pseudomonadota</taxon>
        <taxon>Betaproteobacteria</taxon>
        <taxon>Burkholderiales</taxon>
        <taxon>Sphaerotilaceae</taxon>
        <taxon>Piscinibacter</taxon>
    </lineage>
</organism>
<keyword evidence="12 18" id="KW-0520">NAD</keyword>
<evidence type="ECO:0000256" key="4">
    <source>
        <dbReference type="ARBA" id="ARBA00022475"/>
    </source>
</evidence>
<keyword evidence="5 18" id="KW-0997">Cell inner membrane</keyword>
<dbReference type="RefSeq" id="WP_124539407.1">
    <property type="nucleotide sequence ID" value="NZ_QUSW01000001.1"/>
</dbReference>
<evidence type="ECO:0000259" key="20">
    <source>
        <dbReference type="PROSITE" id="PS51352"/>
    </source>
</evidence>
<dbReference type="InterPro" id="IPR036929">
    <property type="entry name" value="DsbDN_sf"/>
</dbReference>
<evidence type="ECO:0000256" key="16">
    <source>
        <dbReference type="ARBA" id="ARBA00047388"/>
    </source>
</evidence>
<keyword evidence="3 18" id="KW-0813">Transport</keyword>
<keyword evidence="22" id="KW-1185">Reference proteome</keyword>
<keyword evidence="10 18" id="KW-1133">Transmembrane helix</keyword>
<evidence type="ECO:0000256" key="8">
    <source>
        <dbReference type="ARBA" id="ARBA00022748"/>
    </source>
</evidence>
<keyword evidence="14 18" id="KW-1015">Disulfide bond</keyword>
<dbReference type="AlphaFoldDB" id="A0A3N7HWI9"/>
<keyword evidence="7 18" id="KW-0732">Signal</keyword>